<dbReference type="CDD" id="cd09876">
    <property type="entry name" value="PIN_Nob1-like"/>
    <property type="match status" value="1"/>
</dbReference>
<keyword evidence="3" id="KW-0378">Hydrolase</keyword>
<dbReference type="EMBL" id="AM114193">
    <property type="protein sequence ID" value="CAJ37390.1"/>
    <property type="molecule type" value="Genomic_DNA"/>
</dbReference>
<dbReference type="GO" id="GO:0016787">
    <property type="term" value="F:hydrolase activity"/>
    <property type="evidence" value="ECO:0007669"/>
    <property type="project" value="UniProtKB-KW"/>
</dbReference>
<dbReference type="PANTHER" id="PTHR12814">
    <property type="entry name" value="RNA-BINDING PROTEIN NOB1"/>
    <property type="match status" value="1"/>
</dbReference>
<accession>Q0W2K3</accession>
<evidence type="ECO:0000313" key="5">
    <source>
        <dbReference type="EMBL" id="CAJ37390.1"/>
    </source>
</evidence>
<dbReference type="Gene3D" id="2.20.28.10">
    <property type="match status" value="1"/>
</dbReference>
<dbReference type="GO" id="GO:0004521">
    <property type="term" value="F:RNA endonuclease activity"/>
    <property type="evidence" value="ECO:0007669"/>
    <property type="project" value="TreeGrafter"/>
</dbReference>
<dbReference type="Gene3D" id="3.40.50.1010">
    <property type="entry name" value="5'-nuclease"/>
    <property type="match status" value="1"/>
</dbReference>
<dbReference type="InterPro" id="IPR039907">
    <property type="entry name" value="NOB1"/>
</dbReference>
<dbReference type="STRING" id="351160.RCIX2282"/>
<keyword evidence="2" id="KW-0479">Metal-binding</keyword>
<dbReference type="RefSeq" id="WP_012035191.1">
    <property type="nucleotide sequence ID" value="NC_009464.1"/>
</dbReference>
<protein>
    <recommendedName>
        <fullName evidence="4">Ribonuclease PIN domain-containing protein</fullName>
    </recommendedName>
</protein>
<dbReference type="AlphaFoldDB" id="Q0W2K3"/>
<sequence length="164" mass="18180">MVTTYVLDTSAFIYGTIPGDGEIVTTPGVYGEVKDEQSKLRLDMLQGLQIIPPQDSFIQAIGKMAEATGDDQRLSGTDRDLLALALEQQAAGKDVELLTDDYSVQNIARKAGLRIRALRQKKSRYGIVWEMRCTGCGRAYREGETCEVCGSPLRQKKRFATRSK</sequence>
<dbReference type="KEGG" id="rci:RCIX2282"/>
<evidence type="ECO:0000256" key="2">
    <source>
        <dbReference type="ARBA" id="ARBA00022723"/>
    </source>
</evidence>
<dbReference type="GO" id="GO:0046872">
    <property type="term" value="F:metal ion binding"/>
    <property type="evidence" value="ECO:0007669"/>
    <property type="project" value="UniProtKB-KW"/>
</dbReference>
<dbReference type="PANTHER" id="PTHR12814:SF2">
    <property type="entry name" value="RNA-BINDING PROTEIN NOB1"/>
    <property type="match status" value="1"/>
</dbReference>
<organism evidence="5 6">
    <name type="scientific">Methanocella arvoryzae (strain DSM 22066 / NBRC 105507 / MRE50)</name>
    <dbReference type="NCBI Taxonomy" id="351160"/>
    <lineage>
        <taxon>Archaea</taxon>
        <taxon>Methanobacteriati</taxon>
        <taxon>Methanobacteriota</taxon>
        <taxon>Stenosarchaea group</taxon>
        <taxon>Methanomicrobia</taxon>
        <taxon>Methanocellales</taxon>
        <taxon>Methanocellaceae</taxon>
        <taxon>Methanocella</taxon>
    </lineage>
</organism>
<dbReference type="GeneID" id="5143802"/>
<keyword evidence="6" id="KW-1185">Reference proteome</keyword>
<dbReference type="GO" id="GO:0030688">
    <property type="term" value="C:preribosome, small subunit precursor"/>
    <property type="evidence" value="ECO:0007669"/>
    <property type="project" value="TreeGrafter"/>
</dbReference>
<dbReference type="eggNOG" id="arCOG00721">
    <property type="taxonomic scope" value="Archaea"/>
</dbReference>
<dbReference type="InterPro" id="IPR029060">
    <property type="entry name" value="PIN-like_dom_sf"/>
</dbReference>
<proteinExistence type="predicted"/>
<evidence type="ECO:0000259" key="4">
    <source>
        <dbReference type="Pfam" id="PF17146"/>
    </source>
</evidence>
<name>Q0W2K3_METAR</name>
<dbReference type="InterPro" id="IPR033411">
    <property type="entry name" value="Ribonuclease_PIN"/>
</dbReference>
<dbReference type="OrthoDB" id="27944at2157"/>
<feature type="domain" description="Ribonuclease PIN" evidence="4">
    <location>
        <begin position="6"/>
        <end position="87"/>
    </location>
</feature>
<reference evidence="5 6" key="1">
    <citation type="journal article" date="2006" name="Science">
        <title>Genome of rice cluster I archaea -- the key methane producers in the rice rhizosphere.</title>
        <authorList>
            <person name="Erkel C."/>
            <person name="Kube M."/>
            <person name="Reinhardt R."/>
            <person name="Liesack W."/>
        </authorList>
    </citation>
    <scope>NUCLEOTIDE SEQUENCE [LARGE SCALE GENOMIC DNA]</scope>
    <source>
        <strain evidence="6">DSM 22066 / NBRC 105507 / MRE50</strain>
    </source>
</reference>
<evidence type="ECO:0000313" key="6">
    <source>
        <dbReference type="Proteomes" id="UP000000663"/>
    </source>
</evidence>
<evidence type="ECO:0000256" key="1">
    <source>
        <dbReference type="ARBA" id="ARBA00022722"/>
    </source>
</evidence>
<dbReference type="GO" id="GO:0030490">
    <property type="term" value="P:maturation of SSU-rRNA"/>
    <property type="evidence" value="ECO:0007669"/>
    <property type="project" value="TreeGrafter"/>
</dbReference>
<dbReference type="Pfam" id="PF17146">
    <property type="entry name" value="PIN_6"/>
    <property type="match status" value="1"/>
</dbReference>
<dbReference type="Proteomes" id="UP000000663">
    <property type="component" value="Chromosome"/>
</dbReference>
<keyword evidence="1" id="KW-0540">Nuclease</keyword>
<dbReference type="SUPFAM" id="SSF88723">
    <property type="entry name" value="PIN domain-like"/>
    <property type="match status" value="1"/>
</dbReference>
<evidence type="ECO:0000256" key="3">
    <source>
        <dbReference type="ARBA" id="ARBA00022801"/>
    </source>
</evidence>
<gene>
    <name evidence="5" type="ORF">RCIX2282</name>
</gene>